<keyword evidence="9" id="KW-0966">Cell projection</keyword>
<keyword evidence="7" id="KW-0472">Membrane</keyword>
<comment type="similarity">
    <text evidence="2">Belongs to the FliN/MopA/SpaO family.</text>
</comment>
<evidence type="ECO:0000256" key="1">
    <source>
        <dbReference type="ARBA" id="ARBA00004413"/>
    </source>
</evidence>
<dbReference type="eggNOG" id="COG1886">
    <property type="taxonomic scope" value="Bacteria"/>
</dbReference>
<keyword evidence="6" id="KW-0283">Flagellar rotation</keyword>
<keyword evidence="10" id="KW-1185">Reference proteome</keyword>
<accession>A0A078KVM2</accession>
<protein>
    <recommendedName>
        <fullName evidence="3">Flagellar motor switch protein FliN</fullName>
    </recommendedName>
</protein>
<dbReference type="InterPro" id="IPR051469">
    <property type="entry name" value="FliN/MopA/SpaO"/>
</dbReference>
<comment type="subcellular location">
    <subcellularLocation>
        <location evidence="1">Cell membrane</location>
        <topology evidence="1">Peripheral membrane protein</topology>
        <orientation evidence="1">Cytoplasmic side</orientation>
    </subcellularLocation>
</comment>
<dbReference type="InterPro" id="IPR001543">
    <property type="entry name" value="FliN-like_C"/>
</dbReference>
<dbReference type="STRING" id="1034943.BN59_01331"/>
<keyword evidence="4" id="KW-1003">Cell membrane</keyword>
<dbReference type="GO" id="GO:0006935">
    <property type="term" value="P:chemotaxis"/>
    <property type="evidence" value="ECO:0007669"/>
    <property type="project" value="UniProtKB-KW"/>
</dbReference>
<dbReference type="InterPro" id="IPR001172">
    <property type="entry name" value="FliN_T3SS_HrcQb"/>
</dbReference>
<evidence type="ECO:0000256" key="5">
    <source>
        <dbReference type="ARBA" id="ARBA00022500"/>
    </source>
</evidence>
<evidence type="ECO:0000256" key="6">
    <source>
        <dbReference type="ARBA" id="ARBA00022779"/>
    </source>
</evidence>
<dbReference type="PANTHER" id="PTHR43484">
    <property type="match status" value="1"/>
</dbReference>
<dbReference type="GO" id="GO:0009425">
    <property type="term" value="C:bacterial-type flagellum basal body"/>
    <property type="evidence" value="ECO:0007669"/>
    <property type="project" value="InterPro"/>
</dbReference>
<dbReference type="GO" id="GO:0003774">
    <property type="term" value="F:cytoskeletal motor activity"/>
    <property type="evidence" value="ECO:0007669"/>
    <property type="project" value="InterPro"/>
</dbReference>
<dbReference type="Gene3D" id="2.30.330.10">
    <property type="entry name" value="SpoA-like"/>
    <property type="match status" value="1"/>
</dbReference>
<dbReference type="GO" id="GO:0005886">
    <property type="term" value="C:plasma membrane"/>
    <property type="evidence" value="ECO:0007669"/>
    <property type="project" value="UniProtKB-SubCell"/>
</dbReference>
<evidence type="ECO:0000256" key="3">
    <source>
        <dbReference type="ARBA" id="ARBA00021897"/>
    </source>
</evidence>
<dbReference type="PRINTS" id="PR00956">
    <property type="entry name" value="FLGMOTORFLIN"/>
</dbReference>
<evidence type="ECO:0000313" key="9">
    <source>
        <dbReference type="EMBL" id="CDZ77052.1"/>
    </source>
</evidence>
<evidence type="ECO:0000313" key="10">
    <source>
        <dbReference type="Proteomes" id="UP000044071"/>
    </source>
</evidence>
<dbReference type="SUPFAM" id="SSF101801">
    <property type="entry name" value="Surface presentation of antigens (SPOA)"/>
    <property type="match status" value="1"/>
</dbReference>
<keyword evidence="5" id="KW-0145">Chemotaxis</keyword>
<dbReference type="EMBL" id="CCSB01000001">
    <property type="protein sequence ID" value="CDZ77052.1"/>
    <property type="molecule type" value="Genomic_DNA"/>
</dbReference>
<evidence type="ECO:0000259" key="8">
    <source>
        <dbReference type="Pfam" id="PF01052"/>
    </source>
</evidence>
<dbReference type="Proteomes" id="UP000044071">
    <property type="component" value="Unassembled WGS sequence"/>
</dbReference>
<feature type="domain" description="Flagellar motor switch protein FliN-like C-terminal" evidence="8">
    <location>
        <begin position="31"/>
        <end position="99"/>
    </location>
</feature>
<gene>
    <name evidence="9" type="primary">fliN_1</name>
    <name evidence="9" type="ORF">BN59_01331</name>
</gene>
<dbReference type="Pfam" id="PF01052">
    <property type="entry name" value="FliMN_C"/>
    <property type="match status" value="1"/>
</dbReference>
<dbReference type="RefSeq" id="WP_052403156.1">
    <property type="nucleotide sequence ID" value="NZ_CCVW01000001.1"/>
</dbReference>
<sequence length="101" mass="11056">MSITVKKIALPEQQIQAGNNVLLKDNYLSLVGSVEVECQIRLGTATMTIAELGRLQQGQTVQLKQKTSEPIEILLNNQVIARGELLCAEECFALQITEVSS</sequence>
<dbReference type="GO" id="GO:0071973">
    <property type="term" value="P:bacterial-type flagellum-dependent cell motility"/>
    <property type="evidence" value="ECO:0007669"/>
    <property type="project" value="InterPro"/>
</dbReference>
<reference evidence="9 10" key="1">
    <citation type="submission" date="2014-06" db="EMBL/GenBank/DDBJ databases">
        <authorList>
            <person name="Urmite Genomes Urmite Genomes"/>
        </authorList>
    </citation>
    <scope>NUCLEOTIDE SEQUENCE [LARGE SCALE GENOMIC DNA]</scope>
</reference>
<proteinExistence type="inferred from homology"/>
<keyword evidence="9" id="KW-0969">Cilium</keyword>
<evidence type="ECO:0000256" key="4">
    <source>
        <dbReference type="ARBA" id="ARBA00022475"/>
    </source>
</evidence>
<dbReference type="AlphaFoldDB" id="A0A078KVM2"/>
<evidence type="ECO:0000256" key="2">
    <source>
        <dbReference type="ARBA" id="ARBA00009226"/>
    </source>
</evidence>
<organism evidence="9 10">
    <name type="scientific">Legionella massiliensis</name>
    <dbReference type="NCBI Taxonomy" id="1034943"/>
    <lineage>
        <taxon>Bacteria</taxon>
        <taxon>Pseudomonadati</taxon>
        <taxon>Pseudomonadota</taxon>
        <taxon>Gammaproteobacteria</taxon>
        <taxon>Legionellales</taxon>
        <taxon>Legionellaceae</taxon>
        <taxon>Legionella</taxon>
    </lineage>
</organism>
<keyword evidence="9" id="KW-0282">Flagellum</keyword>
<dbReference type="PANTHER" id="PTHR43484:SF1">
    <property type="entry name" value="FLAGELLAR MOTOR SWITCH PROTEIN FLIN"/>
    <property type="match status" value="1"/>
</dbReference>
<name>A0A078KVM2_9GAMM</name>
<dbReference type="InterPro" id="IPR036429">
    <property type="entry name" value="SpoA-like_sf"/>
</dbReference>
<dbReference type="OrthoDB" id="5644966at2"/>
<evidence type="ECO:0000256" key="7">
    <source>
        <dbReference type="ARBA" id="ARBA00023136"/>
    </source>
</evidence>